<evidence type="ECO:0000256" key="7">
    <source>
        <dbReference type="SAM" id="SignalP"/>
    </source>
</evidence>
<dbReference type="InterPro" id="IPR019931">
    <property type="entry name" value="LPXTG_anchor"/>
</dbReference>
<evidence type="ECO:0000259" key="8">
    <source>
        <dbReference type="Pfam" id="PF00746"/>
    </source>
</evidence>
<keyword evidence="4 7" id="KW-0732">Signal</keyword>
<keyword evidence="5" id="KW-0572">Peptidoglycan-anchor</keyword>
<protein>
    <recommendedName>
        <fullName evidence="8">Gram-positive cocci surface proteins LPxTG domain-containing protein</fullName>
    </recommendedName>
</protein>
<dbReference type="Pfam" id="PF00746">
    <property type="entry name" value="Gram_pos_anchor"/>
    <property type="match status" value="1"/>
</dbReference>
<keyword evidence="6" id="KW-1133">Transmembrane helix</keyword>
<evidence type="ECO:0000313" key="10">
    <source>
        <dbReference type="Proteomes" id="UP000240509"/>
    </source>
</evidence>
<comment type="subcellular location">
    <subcellularLocation>
        <location evidence="1">Secreted</location>
        <location evidence="1">Cell wall</location>
        <topology evidence="1">Peptidoglycan-anchor</topology>
    </subcellularLocation>
</comment>
<keyword evidence="6" id="KW-0472">Membrane</keyword>
<dbReference type="Pfam" id="PF20316">
    <property type="entry name" value="DUF6612"/>
    <property type="match status" value="1"/>
</dbReference>
<keyword evidence="3" id="KW-0964">Secreted</keyword>
<feature type="chain" id="PRO_5015725395" description="Gram-positive cocci surface proteins LPxTG domain-containing protein" evidence="7">
    <location>
        <begin position="39"/>
        <end position="324"/>
    </location>
</feature>
<dbReference type="EMBL" id="PZJJ01000017">
    <property type="protein sequence ID" value="PTL38510.1"/>
    <property type="molecule type" value="Genomic_DNA"/>
</dbReference>
<feature type="transmembrane region" description="Helical" evidence="6">
    <location>
        <begin position="295"/>
        <end position="315"/>
    </location>
</feature>
<keyword evidence="2" id="KW-0134">Cell wall</keyword>
<keyword evidence="6" id="KW-0812">Transmembrane</keyword>
<keyword evidence="10" id="KW-1185">Reference proteome</keyword>
<evidence type="ECO:0000313" key="9">
    <source>
        <dbReference type="EMBL" id="PTL38510.1"/>
    </source>
</evidence>
<accession>A0A2T4U529</accession>
<feature type="domain" description="Gram-positive cocci surface proteins LPxTG" evidence="8">
    <location>
        <begin position="285"/>
        <end position="320"/>
    </location>
</feature>
<gene>
    <name evidence="9" type="ORF">C6Y45_10710</name>
</gene>
<dbReference type="AlphaFoldDB" id="A0A2T4U529"/>
<sequence length="324" mass="37072">MPKKNIWRFCGMTKQYVRKSVPVLACSALLFSAAPVSAEEHSVEDVIENSREAMYNLESLSVDTEIEYSYERGEEQIVDYHVSEEDIISSPFMMRGFYTTTADDGSEFNWAMYSTESAFYNQDSDGPWVVIREGDEGFERPDFKTTMDEMYFYDIDLFADEFSLSEEDGMYVLTYDSSGGTYEDVLEPSLSGDMDEGLTGDVDEYDEITDVFYEVHIDKETYYLTDMYREFHTSYTDEGERIDVRDSLWRTFHNFNGVEPFEVPSEVVDGAVDYADYYPDYYEEGDELPATANNYPFYVLAGLLTAAAAGGLLAVSRRKTGIEV</sequence>
<comment type="caution">
    <text evidence="9">The sequence shown here is derived from an EMBL/GenBank/DDBJ whole genome shotgun (WGS) entry which is preliminary data.</text>
</comment>
<name>A0A2T4U529_9BACI</name>
<reference evidence="9 10" key="1">
    <citation type="submission" date="2018-03" db="EMBL/GenBank/DDBJ databases">
        <title>Alkalicoccus saliphilus sp. nov., isolated from a mineral pool.</title>
        <authorList>
            <person name="Zhao B."/>
        </authorList>
    </citation>
    <scope>NUCLEOTIDE SEQUENCE [LARGE SCALE GENOMIC DNA]</scope>
    <source>
        <strain evidence="9 10">6AG</strain>
    </source>
</reference>
<organism evidence="9 10">
    <name type="scientific">Alkalicoccus saliphilus</name>
    <dbReference type="NCBI Taxonomy" id="200989"/>
    <lineage>
        <taxon>Bacteria</taxon>
        <taxon>Bacillati</taxon>
        <taxon>Bacillota</taxon>
        <taxon>Bacilli</taxon>
        <taxon>Bacillales</taxon>
        <taxon>Bacillaceae</taxon>
        <taxon>Alkalicoccus</taxon>
    </lineage>
</organism>
<proteinExistence type="predicted"/>
<evidence type="ECO:0000256" key="2">
    <source>
        <dbReference type="ARBA" id="ARBA00022512"/>
    </source>
</evidence>
<evidence type="ECO:0000256" key="5">
    <source>
        <dbReference type="ARBA" id="ARBA00023088"/>
    </source>
</evidence>
<evidence type="ECO:0000256" key="4">
    <source>
        <dbReference type="ARBA" id="ARBA00022729"/>
    </source>
</evidence>
<evidence type="ECO:0000256" key="6">
    <source>
        <dbReference type="SAM" id="Phobius"/>
    </source>
</evidence>
<dbReference type="Proteomes" id="UP000240509">
    <property type="component" value="Unassembled WGS sequence"/>
</dbReference>
<evidence type="ECO:0000256" key="1">
    <source>
        <dbReference type="ARBA" id="ARBA00004168"/>
    </source>
</evidence>
<dbReference type="InterPro" id="IPR046720">
    <property type="entry name" value="DUF6612"/>
</dbReference>
<evidence type="ECO:0000256" key="3">
    <source>
        <dbReference type="ARBA" id="ARBA00022525"/>
    </source>
</evidence>
<dbReference type="NCBIfam" id="TIGR01167">
    <property type="entry name" value="LPXTG_anchor"/>
    <property type="match status" value="1"/>
</dbReference>
<feature type="signal peptide" evidence="7">
    <location>
        <begin position="1"/>
        <end position="38"/>
    </location>
</feature>